<gene>
    <name evidence="2" type="ORF">SFRICE_039315</name>
</gene>
<accession>A0A2H1W459</accession>
<dbReference type="AlphaFoldDB" id="A0A2H1W459"/>
<protein>
    <submittedName>
        <fullName evidence="2">SFRICE_039315</fullName>
    </submittedName>
</protein>
<proteinExistence type="predicted"/>
<feature type="region of interest" description="Disordered" evidence="1">
    <location>
        <begin position="1"/>
        <end position="22"/>
    </location>
</feature>
<evidence type="ECO:0000313" key="2">
    <source>
        <dbReference type="EMBL" id="SOQ47817.1"/>
    </source>
</evidence>
<sequence length="100" mass="11311">MVGNQHRPWTPATPEESQYADARLFTADRAPTPEHMEMLLWAYSPKPKRVAKLLLAKKGEKESESHTNDNSESDKSSKRQTSSENGEGGGMLRRSKRIKK</sequence>
<organism evidence="2">
    <name type="scientific">Spodoptera frugiperda</name>
    <name type="common">Fall armyworm</name>
    <dbReference type="NCBI Taxonomy" id="7108"/>
    <lineage>
        <taxon>Eukaryota</taxon>
        <taxon>Metazoa</taxon>
        <taxon>Ecdysozoa</taxon>
        <taxon>Arthropoda</taxon>
        <taxon>Hexapoda</taxon>
        <taxon>Insecta</taxon>
        <taxon>Pterygota</taxon>
        <taxon>Neoptera</taxon>
        <taxon>Endopterygota</taxon>
        <taxon>Lepidoptera</taxon>
        <taxon>Glossata</taxon>
        <taxon>Ditrysia</taxon>
        <taxon>Noctuoidea</taxon>
        <taxon>Noctuidae</taxon>
        <taxon>Amphipyrinae</taxon>
        <taxon>Spodoptera</taxon>
    </lineage>
</organism>
<dbReference type="EMBL" id="ODYU01006184">
    <property type="protein sequence ID" value="SOQ47817.1"/>
    <property type="molecule type" value="Genomic_DNA"/>
</dbReference>
<reference evidence="2" key="1">
    <citation type="submission" date="2016-07" db="EMBL/GenBank/DDBJ databases">
        <authorList>
            <person name="Bretaudeau A."/>
        </authorList>
    </citation>
    <scope>NUCLEOTIDE SEQUENCE</scope>
    <source>
        <strain evidence="2">Rice</strain>
        <tissue evidence="2">Whole body</tissue>
    </source>
</reference>
<feature type="compositionally biased region" description="Basic and acidic residues" evidence="1">
    <location>
        <begin position="57"/>
        <end position="77"/>
    </location>
</feature>
<feature type="region of interest" description="Disordered" evidence="1">
    <location>
        <begin position="52"/>
        <end position="100"/>
    </location>
</feature>
<name>A0A2H1W459_SPOFR</name>
<evidence type="ECO:0000256" key="1">
    <source>
        <dbReference type="SAM" id="MobiDB-lite"/>
    </source>
</evidence>